<feature type="region of interest" description="Disordered" evidence="4">
    <location>
        <begin position="863"/>
        <end position="999"/>
    </location>
</feature>
<feature type="compositionally biased region" description="Low complexity" evidence="4">
    <location>
        <begin position="204"/>
        <end position="235"/>
    </location>
</feature>
<feature type="compositionally biased region" description="Basic residues" evidence="4">
    <location>
        <begin position="946"/>
        <end position="964"/>
    </location>
</feature>
<dbReference type="Proteomes" id="UP001054857">
    <property type="component" value="Unassembled WGS sequence"/>
</dbReference>
<dbReference type="InterPro" id="IPR019579">
    <property type="entry name" value="FAM161A/B"/>
</dbReference>
<feature type="compositionally biased region" description="Low complexity" evidence="4">
    <location>
        <begin position="717"/>
        <end position="727"/>
    </location>
</feature>
<feature type="region of interest" description="Disordered" evidence="4">
    <location>
        <begin position="92"/>
        <end position="120"/>
    </location>
</feature>
<dbReference type="EMBL" id="BMAR01000014">
    <property type="protein sequence ID" value="GFR46503.1"/>
    <property type="molecule type" value="Genomic_DNA"/>
</dbReference>
<dbReference type="PANTHER" id="PTHR21501:SF1">
    <property type="entry name" value="PROTEIN FAM-161"/>
    <property type="match status" value="1"/>
</dbReference>
<feature type="compositionally biased region" description="Low complexity" evidence="4">
    <location>
        <begin position="422"/>
        <end position="438"/>
    </location>
</feature>
<dbReference type="GO" id="GO:0044782">
    <property type="term" value="P:cilium organization"/>
    <property type="evidence" value="ECO:0007669"/>
    <property type="project" value="TreeGrafter"/>
</dbReference>
<feature type="compositionally biased region" description="Low complexity" evidence="4">
    <location>
        <begin position="1340"/>
        <end position="1359"/>
    </location>
</feature>
<dbReference type="InterPro" id="IPR051655">
    <property type="entry name" value="FAM161"/>
</dbReference>
<feature type="compositionally biased region" description="Polar residues" evidence="4">
    <location>
        <begin position="157"/>
        <end position="168"/>
    </location>
</feature>
<feature type="compositionally biased region" description="Polar residues" evidence="4">
    <location>
        <begin position="400"/>
        <end position="409"/>
    </location>
</feature>
<organism evidence="5 6">
    <name type="scientific">Astrephomene gubernaculifera</name>
    <dbReference type="NCBI Taxonomy" id="47775"/>
    <lineage>
        <taxon>Eukaryota</taxon>
        <taxon>Viridiplantae</taxon>
        <taxon>Chlorophyta</taxon>
        <taxon>core chlorophytes</taxon>
        <taxon>Chlorophyceae</taxon>
        <taxon>CS clade</taxon>
        <taxon>Chlamydomonadales</taxon>
        <taxon>Astrephomenaceae</taxon>
        <taxon>Astrephomene</taxon>
    </lineage>
</organism>
<feature type="compositionally biased region" description="Gly residues" evidence="4">
    <location>
        <begin position="300"/>
        <end position="310"/>
    </location>
</feature>
<feature type="compositionally biased region" description="Basic and acidic residues" evidence="4">
    <location>
        <begin position="288"/>
        <end position="299"/>
    </location>
</feature>
<feature type="compositionally biased region" description="Low complexity" evidence="4">
    <location>
        <begin position="326"/>
        <end position="338"/>
    </location>
</feature>
<dbReference type="GO" id="GO:0005929">
    <property type="term" value="C:cilium"/>
    <property type="evidence" value="ECO:0007669"/>
    <property type="project" value="TreeGrafter"/>
</dbReference>
<feature type="coiled-coil region" evidence="3">
    <location>
        <begin position="558"/>
        <end position="592"/>
    </location>
</feature>
<evidence type="ECO:0000256" key="3">
    <source>
        <dbReference type="SAM" id="Coils"/>
    </source>
</evidence>
<evidence type="ECO:0000256" key="1">
    <source>
        <dbReference type="ARBA" id="ARBA00006663"/>
    </source>
</evidence>
<name>A0AAD3HMV0_9CHLO</name>
<comment type="caution">
    <text evidence="5">The sequence shown here is derived from an EMBL/GenBank/DDBJ whole genome shotgun (WGS) entry which is preliminary data.</text>
</comment>
<keyword evidence="2 3" id="KW-0175">Coiled coil</keyword>
<protein>
    <submittedName>
        <fullName evidence="5">Uncharacterized protein</fullName>
    </submittedName>
</protein>
<reference evidence="5 6" key="1">
    <citation type="journal article" date="2021" name="Sci. Rep.">
        <title>Genome sequencing of the multicellular alga Astrephomene provides insights into convergent evolution of germ-soma differentiation.</title>
        <authorList>
            <person name="Yamashita S."/>
            <person name="Yamamoto K."/>
            <person name="Matsuzaki R."/>
            <person name="Suzuki S."/>
            <person name="Yamaguchi H."/>
            <person name="Hirooka S."/>
            <person name="Minakuchi Y."/>
            <person name="Miyagishima S."/>
            <person name="Kawachi M."/>
            <person name="Toyoda A."/>
            <person name="Nozaki H."/>
        </authorList>
    </citation>
    <scope>NUCLEOTIDE SEQUENCE [LARGE SCALE GENOMIC DNA]</scope>
    <source>
        <strain evidence="5 6">NIES-4017</strain>
    </source>
</reference>
<sequence length="1495" mass="164189">MYGRSNPVLRHFSADEIATLGSLQVLDDLREQGGRVPTLEELNPRPIPSYEDYFEFDRPMTSGIAVTGSRDLLVEEATMGFHSSDLAPGMASVPLDSGSSAPSDLRVTFTPPPPGSSSAHEVAYHRRGLVISASLLASRSSELASLSRHGPHAASQGRPSSGHNSRTGSPAPYTRTDRSSESQAAVTPRRSYDDRPSLKQPPFRAGNPTTATRRPATAGASRRTVSTSPGTSRSPSPRPSHQPPSSEAGTSSEPRTQPDGATGTTGSGSIAAVRGIGAKISGRPASARVERERRGEHPGGDAGGTGGPGAAAGAPRPVSASPRTPRGGQPQDSRSSGDQGDGAGAGGRGRAAGRQAGPVPAWSPAAGVENMRLQDDPSEAARVAHLLNDPRVSPAATNEDAPSTESSPFERTPLQLAEQILGGSPRPGSPGAQSSSPGFDRQARASMVSDRYFDQYRLRKHREAQGVPDYRYSQPRSHGAHVPVQPRNFSFDEAHPALAQEHYVRSPAQDAMLQAERRKMHQQLIGAARAAAKNRITMPASGGAGTPTAASQQLSGDVERIVRVREAGRARLRQLEEEGETLRLQTVQIQQRARDAIARSTQITAATGLRSRPTSAAASPYSRRGTRSRSTSPMSYNGGFGASGTMYYSSRSPSPSPSRFRPHSASPVNGSLGADRSGVAAGDAAGGGRFNYEGSSYYGSPPRQHYDQNYDHHHYQQQHQQQWQEEGGYYGVGSERPAAGWAASQRPLSAPPPRQQPVSPGPGPGEALQILDVIDEVEGYPQGTSERAATRQGQRRTPSRRDTDSSGQEDPLARAGRVLSSRKHAGVMDEQEQRIATGVYDESRYEEYQRQVDLEMQRRAVEDGYDSDLERDEAAGLLVRDHEQEAEEEEEERKRAREFSWQEEDEWMDEYRQRFGPEDGYMPSRSVSAREGPGSEDEIDGEPHAHQHHHHHDHPHQGRAHLGRHQAGPAYQHRHHHQPHGGGSPGTSSPLRPQRSALSEADEELLQQHFVPLISPEISMNAAGYASEGPETRRSRRRLFFKSTVPQPFTFEEREKARPKRISKVKMEQDMAIRRAEEAAARSRHFKASPVPDAVVEPRYEHMLVKAEVKRQLSHQQHMDSVLGQPFSFYYRDQEMQAEREALARAAKDPNRFRMPFQARDVPSHTKEEKFRVMMLELEARREYSKRRIEEARRAARERVEREAERRREVAKRAYQERLRTVDPAVHQGPHPSRPAGVVPDFNTMHRQFEVQMAQARANIRKMVTAPREFRLNGGTQEEQAARARKAEERRRRIILDMQVDAELLPESRWPFKSPRGKVRRNPPPAYLVEWMTRTQGTHAASARKSSTAAAAQGGAYQTRAEREAADRKASEKLRAEALRRADRLLKAAQERKQREAASAGVGGGEFGIQSDVVATAGAGPDQGSTSSGRGGAQRRRAAVAGRQDNPEVYVDARHAQIERRVRSVVEDALLDQGIEAYRYVEGIDANKKGNKTSN</sequence>
<dbReference type="GO" id="GO:0005856">
    <property type="term" value="C:cytoskeleton"/>
    <property type="evidence" value="ECO:0007669"/>
    <property type="project" value="UniProtKB-ARBA"/>
</dbReference>
<feature type="region of interest" description="Disordered" evidence="4">
    <location>
        <begin position="1338"/>
        <end position="1372"/>
    </location>
</feature>
<feature type="region of interest" description="Disordered" evidence="4">
    <location>
        <begin position="1413"/>
        <end position="1451"/>
    </location>
</feature>
<evidence type="ECO:0000313" key="5">
    <source>
        <dbReference type="EMBL" id="GFR46503.1"/>
    </source>
</evidence>
<feature type="compositionally biased region" description="Low complexity" evidence="4">
    <location>
        <begin position="260"/>
        <end position="272"/>
    </location>
</feature>
<feature type="compositionally biased region" description="Basic and acidic residues" evidence="4">
    <location>
        <begin position="1360"/>
        <end position="1372"/>
    </location>
</feature>
<dbReference type="PANTHER" id="PTHR21501">
    <property type="entry name" value="PROTEIN FAM-161"/>
    <property type="match status" value="1"/>
</dbReference>
<gene>
    <name evidence="5" type="ORF">Agub_g8083</name>
</gene>
<accession>A0AAD3HMV0</accession>
<proteinExistence type="inferred from homology"/>
<keyword evidence="6" id="KW-1185">Reference proteome</keyword>
<feature type="compositionally biased region" description="Low complexity" evidence="4">
    <location>
        <begin position="649"/>
        <end position="681"/>
    </location>
</feature>
<feature type="compositionally biased region" description="Gly residues" evidence="4">
    <location>
        <begin position="339"/>
        <end position="350"/>
    </location>
</feature>
<evidence type="ECO:0000313" key="6">
    <source>
        <dbReference type="Proteomes" id="UP001054857"/>
    </source>
</evidence>
<feature type="region of interest" description="Disordered" evidence="4">
    <location>
        <begin position="143"/>
        <end position="446"/>
    </location>
</feature>
<comment type="similarity">
    <text evidence="1">Belongs to the FAM161 family.</text>
</comment>
<evidence type="ECO:0000256" key="4">
    <source>
        <dbReference type="SAM" id="MobiDB-lite"/>
    </source>
</evidence>
<feature type="compositionally biased region" description="Pro residues" evidence="4">
    <location>
        <begin position="749"/>
        <end position="763"/>
    </location>
</feature>
<feature type="region of interest" description="Disordered" evidence="4">
    <location>
        <begin position="603"/>
        <end position="681"/>
    </location>
</feature>
<feature type="compositionally biased region" description="Basic and acidic residues" evidence="4">
    <location>
        <begin position="704"/>
        <end position="714"/>
    </location>
</feature>
<evidence type="ECO:0000256" key="2">
    <source>
        <dbReference type="ARBA" id="ARBA00023054"/>
    </source>
</evidence>
<feature type="coiled-coil region" evidence="3">
    <location>
        <begin position="1175"/>
        <end position="1217"/>
    </location>
</feature>
<dbReference type="Pfam" id="PF10595">
    <property type="entry name" value="FAM161A_B"/>
    <property type="match status" value="1"/>
</dbReference>
<feature type="region of interest" description="Disordered" evidence="4">
    <location>
        <begin position="693"/>
        <end position="839"/>
    </location>
</feature>